<feature type="region of interest" description="Disordered" evidence="1">
    <location>
        <begin position="183"/>
        <end position="208"/>
    </location>
</feature>
<protein>
    <submittedName>
        <fullName evidence="2">Uncharacterized protein</fullName>
    </submittedName>
</protein>
<proteinExistence type="predicted"/>
<feature type="region of interest" description="Disordered" evidence="1">
    <location>
        <begin position="1"/>
        <end position="58"/>
    </location>
</feature>
<gene>
    <name evidence="2" type="ORF">TrLO_g13451</name>
</gene>
<feature type="region of interest" description="Disordered" evidence="1">
    <location>
        <begin position="96"/>
        <end position="127"/>
    </location>
</feature>
<evidence type="ECO:0000256" key="1">
    <source>
        <dbReference type="SAM" id="MobiDB-lite"/>
    </source>
</evidence>
<dbReference type="Proteomes" id="UP001165122">
    <property type="component" value="Unassembled WGS sequence"/>
</dbReference>
<keyword evidence="3" id="KW-1185">Reference proteome</keyword>
<dbReference type="AlphaFoldDB" id="A0A9W7FVD5"/>
<comment type="caution">
    <text evidence="2">The sequence shown here is derived from an EMBL/GenBank/DDBJ whole genome shotgun (WGS) entry which is preliminary data.</text>
</comment>
<evidence type="ECO:0000313" key="3">
    <source>
        <dbReference type="Proteomes" id="UP001165122"/>
    </source>
</evidence>
<feature type="compositionally biased region" description="Basic and acidic residues" evidence="1">
    <location>
        <begin position="118"/>
        <end position="127"/>
    </location>
</feature>
<dbReference type="EMBL" id="BRXW01000339">
    <property type="protein sequence ID" value="GMI18623.1"/>
    <property type="molecule type" value="Genomic_DNA"/>
</dbReference>
<dbReference type="OrthoDB" id="205534at2759"/>
<reference evidence="3" key="1">
    <citation type="journal article" date="2023" name="Commun. Biol.">
        <title>Genome analysis of Parmales, the sister group of diatoms, reveals the evolutionary specialization of diatoms from phago-mixotrophs to photoautotrophs.</title>
        <authorList>
            <person name="Ban H."/>
            <person name="Sato S."/>
            <person name="Yoshikawa S."/>
            <person name="Yamada K."/>
            <person name="Nakamura Y."/>
            <person name="Ichinomiya M."/>
            <person name="Sato N."/>
            <person name="Blanc-Mathieu R."/>
            <person name="Endo H."/>
            <person name="Kuwata A."/>
            <person name="Ogata H."/>
        </authorList>
    </citation>
    <scope>NUCLEOTIDE SEQUENCE [LARGE SCALE GENOMIC DNA]</scope>
    <source>
        <strain evidence="3">NIES 3700</strain>
    </source>
</reference>
<accession>A0A9W7FVD5</accession>
<sequence>MDDQQHPPIHPKVTPKKTRSARSPTKKMLERRAKLLASGENGSDSDEEKVVNKTSSEVADLVRSEGTLILELRQILDEESDGDDDSYLFWEMMETEKKENERIEEEERIEKKRKQKERAKEKMRKKEWGGEVSTKEVVIKLQEQEEEKVEELGEGGVEDIMAALENARATVEKQQVESEALFEGGGGKVERGEVKEEDRGKEKEEEEEDRFGFGYKNIEQKEVPIPKNYMELQMAFANAWPRHDAVLVCERINGKSIGPEETDFGRDEVIVFREYMSETRTDKQYKKVQGMPKGWEEDVYTKELEKFHLRTWQEY</sequence>
<name>A0A9W7FVD5_9STRA</name>
<evidence type="ECO:0000313" key="2">
    <source>
        <dbReference type="EMBL" id="GMI18623.1"/>
    </source>
</evidence>
<organism evidence="2 3">
    <name type="scientific">Triparma laevis f. longispina</name>
    <dbReference type="NCBI Taxonomy" id="1714387"/>
    <lineage>
        <taxon>Eukaryota</taxon>
        <taxon>Sar</taxon>
        <taxon>Stramenopiles</taxon>
        <taxon>Ochrophyta</taxon>
        <taxon>Bolidophyceae</taxon>
        <taxon>Parmales</taxon>
        <taxon>Triparmaceae</taxon>
        <taxon>Triparma</taxon>
    </lineage>
</organism>
<feature type="compositionally biased region" description="Basic and acidic residues" evidence="1">
    <location>
        <begin position="188"/>
        <end position="203"/>
    </location>
</feature>